<evidence type="ECO:0000313" key="3">
    <source>
        <dbReference type="EMBL" id="KAL2816180.1"/>
    </source>
</evidence>
<dbReference type="PANTHER" id="PTHR46082:SF11">
    <property type="entry name" value="AAA+ ATPASE DOMAIN-CONTAINING PROTEIN-RELATED"/>
    <property type="match status" value="1"/>
</dbReference>
<dbReference type="SUPFAM" id="SSF53167">
    <property type="entry name" value="Purine and uridine phosphorylases"/>
    <property type="match status" value="1"/>
</dbReference>
<keyword evidence="4" id="KW-1185">Reference proteome</keyword>
<feature type="region of interest" description="Disordered" evidence="1">
    <location>
        <begin position="177"/>
        <end position="197"/>
    </location>
</feature>
<gene>
    <name evidence="3" type="ORF">BDW59DRAFT_166464</name>
</gene>
<dbReference type="Gene3D" id="3.40.50.1580">
    <property type="entry name" value="Nucleoside phosphorylase domain"/>
    <property type="match status" value="1"/>
</dbReference>
<organism evidence="3 4">
    <name type="scientific">Aspergillus cavernicola</name>
    <dbReference type="NCBI Taxonomy" id="176166"/>
    <lineage>
        <taxon>Eukaryota</taxon>
        <taxon>Fungi</taxon>
        <taxon>Dikarya</taxon>
        <taxon>Ascomycota</taxon>
        <taxon>Pezizomycotina</taxon>
        <taxon>Eurotiomycetes</taxon>
        <taxon>Eurotiomycetidae</taxon>
        <taxon>Eurotiales</taxon>
        <taxon>Aspergillaceae</taxon>
        <taxon>Aspergillus</taxon>
        <taxon>Aspergillus subgen. Nidulantes</taxon>
    </lineage>
</organism>
<name>A0ABR4HLG3_9EURO</name>
<dbReference type="InterPro" id="IPR056002">
    <property type="entry name" value="DUF7580"/>
</dbReference>
<reference evidence="3 4" key="1">
    <citation type="submission" date="2024-07" db="EMBL/GenBank/DDBJ databases">
        <title>Section-level genome sequencing and comparative genomics of Aspergillus sections Usti and Cavernicolus.</title>
        <authorList>
            <consortium name="Lawrence Berkeley National Laboratory"/>
            <person name="Nybo J.L."/>
            <person name="Vesth T.C."/>
            <person name="Theobald S."/>
            <person name="Frisvad J.C."/>
            <person name="Larsen T.O."/>
            <person name="Kjaerboelling I."/>
            <person name="Rothschild-Mancinelli K."/>
            <person name="Lyhne E.K."/>
            <person name="Kogle M.E."/>
            <person name="Barry K."/>
            <person name="Clum A."/>
            <person name="Na H."/>
            <person name="Ledsgaard L."/>
            <person name="Lin J."/>
            <person name="Lipzen A."/>
            <person name="Kuo A."/>
            <person name="Riley R."/>
            <person name="Mondo S."/>
            <person name="LaButti K."/>
            <person name="Haridas S."/>
            <person name="Pangalinan J."/>
            <person name="Salamov A.A."/>
            <person name="Simmons B.A."/>
            <person name="Magnuson J.K."/>
            <person name="Chen J."/>
            <person name="Drula E."/>
            <person name="Henrissat B."/>
            <person name="Wiebenga A."/>
            <person name="Lubbers R.J."/>
            <person name="Gomes A.C."/>
            <person name="Makela M.R."/>
            <person name="Stajich J."/>
            <person name="Grigoriev I.V."/>
            <person name="Mortensen U.H."/>
            <person name="De vries R.P."/>
            <person name="Baker S.E."/>
            <person name="Andersen M.R."/>
        </authorList>
    </citation>
    <scope>NUCLEOTIDE SEQUENCE [LARGE SCALE GENOMIC DNA]</scope>
    <source>
        <strain evidence="3 4">CBS 600.67</strain>
    </source>
</reference>
<feature type="domain" description="DUF7580" evidence="2">
    <location>
        <begin position="199"/>
        <end position="547"/>
    </location>
</feature>
<dbReference type="EMBL" id="JBFXLS010000104">
    <property type="protein sequence ID" value="KAL2816180.1"/>
    <property type="molecule type" value="Genomic_DNA"/>
</dbReference>
<protein>
    <submittedName>
        <fullName evidence="3">Purine and uridine phosphorylase</fullName>
    </submittedName>
</protein>
<evidence type="ECO:0000256" key="1">
    <source>
        <dbReference type="SAM" id="MobiDB-lite"/>
    </source>
</evidence>
<proteinExistence type="predicted"/>
<evidence type="ECO:0000259" key="2">
    <source>
        <dbReference type="Pfam" id="PF24476"/>
    </source>
</evidence>
<dbReference type="PANTHER" id="PTHR46082">
    <property type="entry name" value="ATP/GTP-BINDING PROTEIN-RELATED"/>
    <property type="match status" value="1"/>
</dbReference>
<comment type="caution">
    <text evidence="3">The sequence shown here is derived from an EMBL/GenBank/DDBJ whole genome shotgun (WGS) entry which is preliminary data.</text>
</comment>
<dbReference type="InterPro" id="IPR053137">
    <property type="entry name" value="NLR-like"/>
</dbReference>
<dbReference type="InterPro" id="IPR035994">
    <property type="entry name" value="Nucleoside_phosphorylase_sf"/>
</dbReference>
<accession>A0ABR4HLG3</accession>
<sequence>MQTILINPATKERAKASGVLRASPGEEQSSQHVGLVLNILRIFRDIVDFLVGGESCHDLRLFYLQLSANSLLLSEYIQPLYKLGSATDLDHLARPVLNKLSSYLRSSVIPEYETTLPHLTSFPRLTALEYYWGLSGPREEKVLQVKQCLDLSCRERRDELILLLRGCLATLRSQYPDGSTDGAEEYPASRNKRPKPPGSVWNAANSICEALVACSKHCSSIHNHDYAARLRLATHNKRANDDYCFETFITMNLVAHSWQEALIQAILSDSSPKRQQTVRFALPPEGDASNGGPRPRVAVKRLCEQIAKMKQNPSMRMNLKVEEGRLWKEQSSRSDLPISRSEPALSLEDIMRGYPTNLTEKVKRVLAVFISYSILHLRGTPWLHADRFKASNILFFRTASALPLKPYIHMELRDCDRDTISSSGGVAGMDTEIDPDDLPLHPYPELIMLAIILMELYMKQPIRELAERGGMVLDDWDNIDGNTRYAVAVAAFEFFKAEFPDKYRGSVDKCLDPNIGLDRNDQELDDQGLKLTIYYNIIRPLEDELDSGFGDTLSVENLDDVAQTLDLRAWGQPYRRQSLSNPAEIPGITTVRLPMKRTYPQFEEAHDQTPLSRRETMYSSMSDRSQAEPLSHESYTVGWICALPKEMAASQAMLDENHPSLPQDRCDPNSYTLGRIGTHNVAMACLPAGVTGTIAATRVAQQMLSTFKCIRFGLMVGIGGGVPGSQDIRLGDIVVGEPCDTFGGVIQYDFGKTVENCIFRRTGSLNRPPDVLLTAVSRLRASHYHTQPLLNSYLEKMIQQYPDLSDEFSHPGVKNDLLFNCEYDHNRGDPDGSCGNCDPAQLVPRIARNSPFPHIHYGLIASGNQVMRHGITRDRLRKDLNVLCFEMEAAGLMDIFPCLVIRGICDYADSHKCKTWQGYAAAVAAAYAKELLGMVSGG</sequence>
<dbReference type="Pfam" id="PF24476">
    <property type="entry name" value="DUF7580"/>
    <property type="match status" value="1"/>
</dbReference>
<dbReference type="Proteomes" id="UP001610335">
    <property type="component" value="Unassembled WGS sequence"/>
</dbReference>
<evidence type="ECO:0000313" key="4">
    <source>
        <dbReference type="Proteomes" id="UP001610335"/>
    </source>
</evidence>